<organism evidence="1 2">
    <name type="scientific">Steinernema glaseri</name>
    <dbReference type="NCBI Taxonomy" id="37863"/>
    <lineage>
        <taxon>Eukaryota</taxon>
        <taxon>Metazoa</taxon>
        <taxon>Ecdysozoa</taxon>
        <taxon>Nematoda</taxon>
        <taxon>Chromadorea</taxon>
        <taxon>Rhabditida</taxon>
        <taxon>Tylenchina</taxon>
        <taxon>Panagrolaimomorpha</taxon>
        <taxon>Strongyloidoidea</taxon>
        <taxon>Steinernematidae</taxon>
        <taxon>Steinernema</taxon>
    </lineage>
</organism>
<protein>
    <submittedName>
        <fullName evidence="2">BTB domain-containing protein</fullName>
    </submittedName>
</protein>
<proteinExistence type="predicted"/>
<sequence length="200" mass="22588">MDKGDGYAWSDPFVVASATGNKFQVEIEVIKTRIMDLSSPTNEAIDSPEDAAFLEVDNHKVWVSKKTLFSGDFKEKATGSYSLKDIKFADFKLFLGVISNFDIMIRTEARFLGLLLLGDIYQCDTVLRFCRELIRNPEKKFISLKTKILFCDRQSFSPLLTSIIRDAPLDDLKEFVKTGLNGNLSPFAHCLIEERIVGSD</sequence>
<dbReference type="Gene3D" id="3.30.710.10">
    <property type="entry name" value="Potassium Channel Kv1.1, Chain A"/>
    <property type="match status" value="1"/>
</dbReference>
<dbReference type="WBParaSite" id="L893_g4155.t1">
    <property type="protein sequence ID" value="L893_g4155.t1"/>
    <property type="gene ID" value="L893_g4155"/>
</dbReference>
<keyword evidence="1" id="KW-1185">Reference proteome</keyword>
<evidence type="ECO:0000313" key="1">
    <source>
        <dbReference type="Proteomes" id="UP000095287"/>
    </source>
</evidence>
<accession>A0A1I8ABW7</accession>
<name>A0A1I8ABW7_9BILA</name>
<dbReference type="SUPFAM" id="SSF54695">
    <property type="entry name" value="POZ domain"/>
    <property type="match status" value="1"/>
</dbReference>
<evidence type="ECO:0000313" key="2">
    <source>
        <dbReference type="WBParaSite" id="L893_g4155.t1"/>
    </source>
</evidence>
<reference evidence="2" key="1">
    <citation type="submission" date="2016-11" db="UniProtKB">
        <authorList>
            <consortium name="WormBaseParasite"/>
        </authorList>
    </citation>
    <scope>IDENTIFICATION</scope>
</reference>
<dbReference type="Proteomes" id="UP000095287">
    <property type="component" value="Unplaced"/>
</dbReference>
<dbReference type="AlphaFoldDB" id="A0A1I8ABW7"/>
<dbReference type="InterPro" id="IPR011333">
    <property type="entry name" value="SKP1/BTB/POZ_sf"/>
</dbReference>